<dbReference type="CDD" id="cd12820">
    <property type="entry name" value="LbR_YadA-like"/>
    <property type="match status" value="1"/>
</dbReference>
<accession>A0A1N6DJK7</accession>
<gene>
    <name evidence="3" type="ORF">SAMN04488055_0824</name>
</gene>
<dbReference type="SUPFAM" id="SSF101967">
    <property type="entry name" value="Adhesin YadA, collagen-binding domain"/>
    <property type="match status" value="1"/>
</dbReference>
<dbReference type="InterPro" id="IPR011049">
    <property type="entry name" value="Serralysin-like_metalloprot_C"/>
</dbReference>
<protein>
    <recommendedName>
        <fullName evidence="2">Trimeric autotransporter adhesin YadA-like head domain-containing protein</fullName>
    </recommendedName>
</protein>
<sequence length="513" mass="54648">MKKIFLILIFFLAAGQMHAQQIYQIRADSVRIYNDVGTAELIVENRTRDTLGFLFNKGHGRTEFHKLNLQSLSGGRIALIGHDTVAINVTPVKNVDSLWQKGDSVAYRIDSRNYAVFAPLTFSKLNDVRYFAIKNEDLLRYNLSLNKWENWAFADTLLGRDLPFNLGISRIKTAYFSNVPYDSIGQNSVALGFSAMAKSSSAIAIGYLARSAIGNSIAIGSMSNNALNGYSVAIGPSVYLTANNSIAIGALAKVTVSNSIALGYSSNAIVPSSMQIAIGAFSAAKGVYSTALGFQAVTAGGTSIGYRADAYGTSVAIGADSRTANLNAIAIGPPGAYAKTVQSMGLFDAEDGQGRDSANVVRGFFARFKGGYELYTDSSFTMKQVTGDKGAVFFSSNPHSTFLGLPVSSQASTLNVNGSLSLPLTKVSSNYAITSNDYTVIALNSVTLTLPGDVGANPRLYELQNASASSLTVATSLSQKIKNLDTDTTTSYALASGARITVQFDGTDWWIIQ</sequence>
<feature type="domain" description="Trimeric autotransporter adhesin YadA-like head" evidence="2">
    <location>
        <begin position="276"/>
        <end position="296"/>
    </location>
</feature>
<dbReference type="OrthoDB" id="668887at2"/>
<dbReference type="InterPro" id="IPR008640">
    <property type="entry name" value="Adhesin_Head_dom"/>
</dbReference>
<evidence type="ECO:0000313" key="3">
    <source>
        <dbReference type="EMBL" id="SIN71019.1"/>
    </source>
</evidence>
<name>A0A1N6DJK7_9BACT</name>
<feature type="chain" id="PRO_5009935473" description="Trimeric autotransporter adhesin YadA-like head domain-containing protein" evidence="1">
    <location>
        <begin position="20"/>
        <end position="513"/>
    </location>
</feature>
<dbReference type="Pfam" id="PF05658">
    <property type="entry name" value="YadA_head"/>
    <property type="match status" value="4"/>
</dbReference>
<proteinExistence type="predicted"/>
<dbReference type="STRING" id="536979.SAMN04488055_0824"/>
<feature type="domain" description="Trimeric autotransporter adhesin YadA-like head" evidence="2">
    <location>
        <begin position="241"/>
        <end position="266"/>
    </location>
</feature>
<dbReference type="EMBL" id="FSRA01000001">
    <property type="protein sequence ID" value="SIN71019.1"/>
    <property type="molecule type" value="Genomic_DNA"/>
</dbReference>
<dbReference type="Proteomes" id="UP000185003">
    <property type="component" value="Unassembled WGS sequence"/>
</dbReference>
<feature type="signal peptide" evidence="1">
    <location>
        <begin position="1"/>
        <end position="19"/>
    </location>
</feature>
<dbReference type="AlphaFoldDB" id="A0A1N6DJK7"/>
<evidence type="ECO:0000256" key="1">
    <source>
        <dbReference type="SAM" id="SignalP"/>
    </source>
</evidence>
<evidence type="ECO:0000313" key="4">
    <source>
        <dbReference type="Proteomes" id="UP000185003"/>
    </source>
</evidence>
<dbReference type="RefSeq" id="WP_074238031.1">
    <property type="nucleotide sequence ID" value="NZ_FSRA01000001.1"/>
</dbReference>
<dbReference type="Gene3D" id="2.150.10.10">
    <property type="entry name" value="Serralysin-like metalloprotease, C-terminal"/>
    <property type="match status" value="2"/>
</dbReference>
<keyword evidence="4" id="KW-1185">Reference proteome</keyword>
<dbReference type="GO" id="GO:0019867">
    <property type="term" value="C:outer membrane"/>
    <property type="evidence" value="ECO:0007669"/>
    <property type="project" value="InterPro"/>
</dbReference>
<reference evidence="3 4" key="1">
    <citation type="submission" date="2016-11" db="EMBL/GenBank/DDBJ databases">
        <authorList>
            <person name="Jaros S."/>
            <person name="Januszkiewicz K."/>
            <person name="Wedrychowicz H."/>
        </authorList>
    </citation>
    <scope>NUCLEOTIDE SEQUENCE [LARGE SCALE GENOMIC DNA]</scope>
    <source>
        <strain evidence="3 4">DSM 24787</strain>
    </source>
</reference>
<evidence type="ECO:0000259" key="2">
    <source>
        <dbReference type="Pfam" id="PF05658"/>
    </source>
</evidence>
<keyword evidence="1" id="KW-0732">Signal</keyword>
<organism evidence="3 4">
    <name type="scientific">Chitinophaga niabensis</name>
    <dbReference type="NCBI Taxonomy" id="536979"/>
    <lineage>
        <taxon>Bacteria</taxon>
        <taxon>Pseudomonadati</taxon>
        <taxon>Bacteroidota</taxon>
        <taxon>Chitinophagia</taxon>
        <taxon>Chitinophagales</taxon>
        <taxon>Chitinophagaceae</taxon>
        <taxon>Chitinophaga</taxon>
    </lineage>
</organism>
<feature type="domain" description="Trimeric autotransporter adhesin YadA-like head" evidence="2">
    <location>
        <begin position="314"/>
        <end position="332"/>
    </location>
</feature>
<feature type="domain" description="Trimeric autotransporter adhesin YadA-like head" evidence="2">
    <location>
        <begin position="184"/>
        <end position="208"/>
    </location>
</feature>